<dbReference type="InterPro" id="IPR028098">
    <property type="entry name" value="Glyco_trans_4-like_N"/>
</dbReference>
<dbReference type="Gene3D" id="3.40.50.2000">
    <property type="entry name" value="Glycogen Phosphorylase B"/>
    <property type="match status" value="2"/>
</dbReference>
<evidence type="ECO:0000256" key="1">
    <source>
        <dbReference type="ARBA" id="ARBA00022676"/>
    </source>
</evidence>
<dbReference type="PANTHER" id="PTHR12526:SF636">
    <property type="entry name" value="BLL3647 PROTEIN"/>
    <property type="match status" value="1"/>
</dbReference>
<gene>
    <name evidence="5" type="ORF">AVDCRST_MAG55-1657</name>
</gene>
<dbReference type="Pfam" id="PF00534">
    <property type="entry name" value="Glycos_transf_1"/>
    <property type="match status" value="1"/>
</dbReference>
<evidence type="ECO:0000259" key="3">
    <source>
        <dbReference type="Pfam" id="PF00534"/>
    </source>
</evidence>
<feature type="domain" description="Glycosyl transferase family 1" evidence="3">
    <location>
        <begin position="190"/>
        <end position="345"/>
    </location>
</feature>
<evidence type="ECO:0000313" key="5">
    <source>
        <dbReference type="EMBL" id="CAA9416072.1"/>
    </source>
</evidence>
<protein>
    <submittedName>
        <fullName evidence="5">Glycosyl transferase</fullName>
    </submittedName>
</protein>
<evidence type="ECO:0000259" key="4">
    <source>
        <dbReference type="Pfam" id="PF13439"/>
    </source>
</evidence>
<dbReference type="PANTHER" id="PTHR12526">
    <property type="entry name" value="GLYCOSYLTRANSFERASE"/>
    <property type="match status" value="1"/>
</dbReference>
<dbReference type="EMBL" id="CADCUZ010000071">
    <property type="protein sequence ID" value="CAA9416072.1"/>
    <property type="molecule type" value="Genomic_DNA"/>
</dbReference>
<sequence length="386" mass="41379">MSDAIRLLLVVDSLEVGGAERHVVDLAAALSRKGHEVTVACSLAGELSDPLDGAGIRVRSLLDRLVKRRVCVAYARGLRRLLRGQRIDLVHAHIYASAAASALATLGTGVPLVVTEHTEGAWQGRRAHLVSRLIYRRARRVIAVSTPIWRRLIERDGVSPKKISLVPNAVIPAPDTLRSTPDAPPEGWHEGPLVGVVARLQPEKGIAKFLKAAARISSSCPEARFLVVGDGPLREELLRLADRLGLRERVRFLGHRADARDLIGLLDVLAVPSLTEGTPLTVLEAMAVGVPIVASAVGGVPDQVRHGKEGLLVPPEDPVALGDALLELLQDPGLARRLGEAGRRRSDSEFAHATMVQRIETDYGAALGWSPTQSAAPEGPSFRVDP</sequence>
<dbReference type="Pfam" id="PF13439">
    <property type="entry name" value="Glyco_transf_4"/>
    <property type="match status" value="1"/>
</dbReference>
<name>A0A6J4PH85_9ACTN</name>
<dbReference type="SUPFAM" id="SSF53756">
    <property type="entry name" value="UDP-Glycosyltransferase/glycogen phosphorylase"/>
    <property type="match status" value="1"/>
</dbReference>
<dbReference type="InterPro" id="IPR001296">
    <property type="entry name" value="Glyco_trans_1"/>
</dbReference>
<keyword evidence="2 5" id="KW-0808">Transferase</keyword>
<dbReference type="AlphaFoldDB" id="A0A6J4PH85"/>
<reference evidence="5" key="1">
    <citation type="submission" date="2020-02" db="EMBL/GenBank/DDBJ databases">
        <authorList>
            <person name="Meier V. D."/>
        </authorList>
    </citation>
    <scope>NUCLEOTIDE SEQUENCE</scope>
    <source>
        <strain evidence="5">AVDCRST_MAG55</strain>
    </source>
</reference>
<proteinExistence type="predicted"/>
<organism evidence="5">
    <name type="scientific">uncultured Rubrobacteraceae bacterium</name>
    <dbReference type="NCBI Taxonomy" id="349277"/>
    <lineage>
        <taxon>Bacteria</taxon>
        <taxon>Bacillati</taxon>
        <taxon>Actinomycetota</taxon>
        <taxon>Rubrobacteria</taxon>
        <taxon>Rubrobacterales</taxon>
        <taxon>Rubrobacteraceae</taxon>
        <taxon>environmental samples</taxon>
    </lineage>
</organism>
<keyword evidence="1" id="KW-0328">Glycosyltransferase</keyword>
<dbReference type="CDD" id="cd03801">
    <property type="entry name" value="GT4_PimA-like"/>
    <property type="match status" value="1"/>
</dbReference>
<evidence type="ECO:0000256" key="2">
    <source>
        <dbReference type="ARBA" id="ARBA00022679"/>
    </source>
</evidence>
<feature type="domain" description="Glycosyltransferase subfamily 4-like N-terminal" evidence="4">
    <location>
        <begin position="16"/>
        <end position="170"/>
    </location>
</feature>
<accession>A0A6J4PH85</accession>
<dbReference type="GO" id="GO:0016757">
    <property type="term" value="F:glycosyltransferase activity"/>
    <property type="evidence" value="ECO:0007669"/>
    <property type="project" value="UniProtKB-KW"/>
</dbReference>